<protein>
    <submittedName>
        <fullName evidence="1">Uncharacterized protein</fullName>
    </submittedName>
</protein>
<sequence length="95" mass="11183">MAIKKVLREHGWMKNGMIRSMTMTHIHETKEDCKLDILFTLSGMDRTNRLNTLQLHCESVLNEKLPEWKTSSFGIVHFDIETEEQAIQFNKLHVQ</sequence>
<accession>A0A3G5AHJ9</accession>
<gene>
    <name evidence="1" type="ORF">Sylvanvirus6_23</name>
</gene>
<reference evidence="1" key="1">
    <citation type="submission" date="2018-10" db="EMBL/GenBank/DDBJ databases">
        <title>Hidden diversity of soil giant viruses.</title>
        <authorList>
            <person name="Schulz F."/>
            <person name="Alteio L."/>
            <person name="Goudeau D."/>
            <person name="Ryan E.M."/>
            <person name="Malmstrom R.R."/>
            <person name="Blanchard J."/>
            <person name="Woyke T."/>
        </authorList>
    </citation>
    <scope>NUCLEOTIDE SEQUENCE</scope>
    <source>
        <strain evidence="1">SYV1</strain>
    </source>
</reference>
<dbReference type="EMBL" id="MK072512">
    <property type="protein sequence ID" value="AYV86682.1"/>
    <property type="molecule type" value="Genomic_DNA"/>
</dbReference>
<evidence type="ECO:0000313" key="1">
    <source>
        <dbReference type="EMBL" id="AYV86682.1"/>
    </source>
</evidence>
<proteinExistence type="predicted"/>
<name>A0A3G5AHJ9_9VIRU</name>
<organism evidence="1">
    <name type="scientific">Sylvanvirus sp</name>
    <dbReference type="NCBI Taxonomy" id="2487774"/>
    <lineage>
        <taxon>Viruses</taxon>
    </lineage>
</organism>